<dbReference type="Pfam" id="PF04977">
    <property type="entry name" value="DivIC"/>
    <property type="match status" value="1"/>
</dbReference>
<keyword evidence="2" id="KW-0472">Membrane</keyword>
<dbReference type="AlphaFoldDB" id="A0A2R8AKK4"/>
<keyword evidence="2" id="KW-0812">Transmembrane</keyword>
<protein>
    <recommendedName>
        <fullName evidence="5">Septum formation initiator</fullName>
    </recommendedName>
</protein>
<evidence type="ECO:0000313" key="3">
    <source>
        <dbReference type="EMBL" id="SPF76578.1"/>
    </source>
</evidence>
<keyword evidence="2" id="KW-1133">Transmembrane helix</keyword>
<sequence length="100" mass="11008">MGAPRAQAGIGGVIYFVGAVGLGLYFTFASVQGDYGLFRRVQIEAETHALLKERDALSAQIVELRNKTKRLSDDFLDLDLLDEQARNVLGVVRADEVVLR</sequence>
<evidence type="ECO:0000313" key="4">
    <source>
        <dbReference type="Proteomes" id="UP000244911"/>
    </source>
</evidence>
<feature type="transmembrane region" description="Helical" evidence="2">
    <location>
        <begin position="12"/>
        <end position="31"/>
    </location>
</feature>
<reference evidence="3 4" key="1">
    <citation type="submission" date="2018-03" db="EMBL/GenBank/DDBJ databases">
        <authorList>
            <person name="Keele B.F."/>
        </authorList>
    </citation>
    <scope>NUCLEOTIDE SEQUENCE [LARGE SCALE GENOMIC DNA]</scope>
    <source>
        <strain evidence="3 4">CECT 8811</strain>
    </source>
</reference>
<keyword evidence="4" id="KW-1185">Reference proteome</keyword>
<organism evidence="3 4">
    <name type="scientific">Aliiroseovarius pelagivivens</name>
    <dbReference type="NCBI Taxonomy" id="1639690"/>
    <lineage>
        <taxon>Bacteria</taxon>
        <taxon>Pseudomonadati</taxon>
        <taxon>Pseudomonadota</taxon>
        <taxon>Alphaproteobacteria</taxon>
        <taxon>Rhodobacterales</taxon>
        <taxon>Paracoccaceae</taxon>
        <taxon>Aliiroseovarius</taxon>
    </lineage>
</organism>
<dbReference type="InterPro" id="IPR007060">
    <property type="entry name" value="FtsL/DivIC"/>
</dbReference>
<evidence type="ECO:0000256" key="1">
    <source>
        <dbReference type="SAM" id="Coils"/>
    </source>
</evidence>
<dbReference type="Proteomes" id="UP000244911">
    <property type="component" value="Unassembled WGS sequence"/>
</dbReference>
<gene>
    <name evidence="3" type="ORF">ALP8811_01586</name>
</gene>
<feature type="coiled-coil region" evidence="1">
    <location>
        <begin position="47"/>
        <end position="74"/>
    </location>
</feature>
<dbReference type="OrthoDB" id="7689499at2"/>
<dbReference type="RefSeq" id="WP_108856564.1">
    <property type="nucleotide sequence ID" value="NZ_OMOI01000001.1"/>
</dbReference>
<proteinExistence type="predicted"/>
<evidence type="ECO:0008006" key="5">
    <source>
        <dbReference type="Google" id="ProtNLM"/>
    </source>
</evidence>
<dbReference type="EMBL" id="OMOI01000001">
    <property type="protein sequence ID" value="SPF76578.1"/>
    <property type="molecule type" value="Genomic_DNA"/>
</dbReference>
<keyword evidence="1" id="KW-0175">Coiled coil</keyword>
<evidence type="ECO:0000256" key="2">
    <source>
        <dbReference type="SAM" id="Phobius"/>
    </source>
</evidence>
<name>A0A2R8AKK4_9RHOB</name>
<accession>A0A2R8AKK4</accession>